<reference evidence="4 5" key="1">
    <citation type="submission" date="2020-03" db="EMBL/GenBank/DDBJ databases">
        <title>Genomic Encyclopedia of Type Strains, Phase IV (KMG-IV): sequencing the most valuable type-strain genomes for metagenomic binning, comparative biology and taxonomic classification.</title>
        <authorList>
            <person name="Goeker M."/>
        </authorList>
    </citation>
    <scope>NUCLEOTIDE SEQUENCE [LARGE SCALE GENOMIC DNA]</scope>
    <source>
        <strain evidence="4 5">DSM 101599</strain>
    </source>
</reference>
<feature type="domain" description="FecR protein" evidence="2">
    <location>
        <begin position="162"/>
        <end position="255"/>
    </location>
</feature>
<dbReference type="RefSeq" id="WP_167190787.1">
    <property type="nucleotide sequence ID" value="NZ_JAASQL010000007.1"/>
</dbReference>
<sequence length="370" mass="43028">MNNKRAKKLLTKYVQNECTAEEKKFLESYLASFQNKEIDFDFDEAIKNKVWLNIVSETFEFNQKSKSYFKTYLKYAATLIILLASAYWIDKYINSENIKPKIELATNQQAIILKTADNNKIVIDTKEKQSLYNNGQLVCEQKGEAFDFKKNVETTELVFNEITIPNGRTFKMTLSDGTFVHLNAGSILKFPVNFVKNKPREVFLSGEAYFEVTKNKKHPFIVNTKQIGIKVLGTHFNVNSYEEACPQTVLAEGSIAVYHQQNKKQKQLIVPGQKAFFYNNKMNVKEVNVERSLSWREGRLLFNNNKFINIIKKIERKYNVTIQNKYTELNKLRFKGNFKDETVIDLLNTFKESAGFDYTILNNQIIINKP</sequence>
<dbReference type="Gene3D" id="3.55.50.30">
    <property type="match status" value="1"/>
</dbReference>
<comment type="caution">
    <text evidence="4">The sequence shown here is derived from an EMBL/GenBank/DDBJ whole genome shotgun (WGS) entry which is preliminary data.</text>
</comment>
<dbReference type="Pfam" id="PF16344">
    <property type="entry name" value="FecR_C"/>
    <property type="match status" value="1"/>
</dbReference>
<proteinExistence type="predicted"/>
<dbReference type="Proteomes" id="UP000745859">
    <property type="component" value="Unassembled WGS sequence"/>
</dbReference>
<dbReference type="InterPro" id="IPR006860">
    <property type="entry name" value="FecR"/>
</dbReference>
<evidence type="ECO:0000313" key="5">
    <source>
        <dbReference type="Proteomes" id="UP000745859"/>
    </source>
</evidence>
<name>A0ABX0UCQ9_9FLAO</name>
<evidence type="ECO:0000259" key="2">
    <source>
        <dbReference type="Pfam" id="PF04773"/>
    </source>
</evidence>
<dbReference type="InterPro" id="IPR032508">
    <property type="entry name" value="FecR_C"/>
</dbReference>
<dbReference type="PANTHER" id="PTHR30273">
    <property type="entry name" value="PERIPLASMIC SIGNAL SENSOR AND SIGMA FACTOR ACTIVATOR FECR-RELATED"/>
    <property type="match status" value="1"/>
</dbReference>
<feature type="domain" description="Protein FecR C-terminal" evidence="3">
    <location>
        <begin position="299"/>
        <end position="367"/>
    </location>
</feature>
<accession>A0ABX0UCQ9</accession>
<dbReference type="Gene3D" id="2.60.120.1440">
    <property type="match status" value="1"/>
</dbReference>
<organism evidence="4 5">
    <name type="scientific">Wenyingzhuangia heitensis</name>
    <dbReference type="NCBI Taxonomy" id="1487859"/>
    <lineage>
        <taxon>Bacteria</taxon>
        <taxon>Pseudomonadati</taxon>
        <taxon>Bacteroidota</taxon>
        <taxon>Flavobacteriia</taxon>
        <taxon>Flavobacteriales</taxon>
        <taxon>Flavobacteriaceae</taxon>
        <taxon>Wenyingzhuangia</taxon>
    </lineage>
</organism>
<evidence type="ECO:0008006" key="6">
    <source>
        <dbReference type="Google" id="ProtNLM"/>
    </source>
</evidence>
<keyword evidence="1" id="KW-1133">Transmembrane helix</keyword>
<dbReference type="InterPro" id="IPR012373">
    <property type="entry name" value="Ferrdict_sens_TM"/>
</dbReference>
<gene>
    <name evidence="4" type="ORF">FHR24_003011</name>
</gene>
<protein>
    <recommendedName>
        <fullName evidence="6">FecR family protein</fullName>
    </recommendedName>
</protein>
<keyword evidence="5" id="KW-1185">Reference proteome</keyword>
<dbReference type="EMBL" id="JAASQL010000007">
    <property type="protein sequence ID" value="NIJ46523.1"/>
    <property type="molecule type" value="Genomic_DNA"/>
</dbReference>
<dbReference type="Pfam" id="PF04773">
    <property type="entry name" value="FecR"/>
    <property type="match status" value="1"/>
</dbReference>
<evidence type="ECO:0000256" key="1">
    <source>
        <dbReference type="SAM" id="Phobius"/>
    </source>
</evidence>
<feature type="transmembrane region" description="Helical" evidence="1">
    <location>
        <begin position="72"/>
        <end position="89"/>
    </location>
</feature>
<evidence type="ECO:0000259" key="3">
    <source>
        <dbReference type="Pfam" id="PF16344"/>
    </source>
</evidence>
<keyword evidence="1" id="KW-0472">Membrane</keyword>
<keyword evidence="1" id="KW-0812">Transmembrane</keyword>
<evidence type="ECO:0000313" key="4">
    <source>
        <dbReference type="EMBL" id="NIJ46523.1"/>
    </source>
</evidence>
<dbReference type="PANTHER" id="PTHR30273:SF2">
    <property type="entry name" value="PROTEIN FECR"/>
    <property type="match status" value="1"/>
</dbReference>